<dbReference type="CDD" id="cd10567">
    <property type="entry name" value="SWIB-MDM2_like"/>
    <property type="match status" value="1"/>
</dbReference>
<dbReference type="PANTHER" id="PTHR13844">
    <property type="entry name" value="SWI/SNF-RELATED MATRIX-ASSOCIATED ACTIN-DEPENDENT REGULATOR OF CHROMATIN SUBFAMILY D"/>
    <property type="match status" value="1"/>
</dbReference>
<dbReference type="AlphaFoldDB" id="A0A6C0BA18"/>
<dbReference type="Pfam" id="PF02201">
    <property type="entry name" value="SWIB"/>
    <property type="match status" value="1"/>
</dbReference>
<protein>
    <recommendedName>
        <fullName evidence="1">DM2 domain-containing protein</fullName>
    </recommendedName>
</protein>
<name>A0A6C0BA18_9ZZZZ</name>
<dbReference type="SUPFAM" id="SSF47592">
    <property type="entry name" value="SWIB/MDM2 domain"/>
    <property type="match status" value="1"/>
</dbReference>
<reference evidence="2" key="1">
    <citation type="journal article" date="2020" name="Nature">
        <title>Giant virus diversity and host interactions through global metagenomics.</title>
        <authorList>
            <person name="Schulz F."/>
            <person name="Roux S."/>
            <person name="Paez-Espino D."/>
            <person name="Jungbluth S."/>
            <person name="Walsh D.A."/>
            <person name="Denef V.J."/>
            <person name="McMahon K.D."/>
            <person name="Konstantinidis K.T."/>
            <person name="Eloe-Fadrosh E.A."/>
            <person name="Kyrpides N.C."/>
            <person name="Woyke T."/>
        </authorList>
    </citation>
    <scope>NUCLEOTIDE SEQUENCE</scope>
    <source>
        <strain evidence="2">GVMAG-M-3300010158-59</strain>
    </source>
</reference>
<dbReference type="InterPro" id="IPR003121">
    <property type="entry name" value="SWIB_MDM2_domain"/>
</dbReference>
<sequence>MTAITPTVKLTERFIEGLKNYNVTYDEIIKGNWKYCGGRSGCHLNYFKVSCKNDDLPKQQDKCICGHAISENCYITNDEFILVLGSCCIKKFLPKTKSSRTCEKCGDPHKNRKVNRCNKCRSGGSSRTSSEFIKPIKISDELASFLEKEMGFEMARTDITHDINAYIRTHNLQDPDNGRKINPDTKLASLLKLGPEDELNYFNLQRFLKIHYVNKN</sequence>
<dbReference type="PROSITE" id="PS51925">
    <property type="entry name" value="SWIB_MDM2"/>
    <property type="match status" value="1"/>
</dbReference>
<dbReference type="EMBL" id="MN739103">
    <property type="protein sequence ID" value="QHS88946.1"/>
    <property type="molecule type" value="Genomic_DNA"/>
</dbReference>
<evidence type="ECO:0000259" key="1">
    <source>
        <dbReference type="PROSITE" id="PS51925"/>
    </source>
</evidence>
<dbReference type="SMART" id="SM00151">
    <property type="entry name" value="SWIB"/>
    <property type="match status" value="1"/>
</dbReference>
<organism evidence="2">
    <name type="scientific">viral metagenome</name>
    <dbReference type="NCBI Taxonomy" id="1070528"/>
    <lineage>
        <taxon>unclassified sequences</taxon>
        <taxon>metagenomes</taxon>
        <taxon>organismal metagenomes</taxon>
    </lineage>
</organism>
<dbReference type="InterPro" id="IPR036885">
    <property type="entry name" value="SWIB_MDM2_dom_sf"/>
</dbReference>
<feature type="domain" description="DM2" evidence="1">
    <location>
        <begin position="131"/>
        <end position="214"/>
    </location>
</feature>
<accession>A0A6C0BA18</accession>
<dbReference type="InterPro" id="IPR019835">
    <property type="entry name" value="SWIB_domain"/>
</dbReference>
<evidence type="ECO:0000313" key="2">
    <source>
        <dbReference type="EMBL" id="QHS88946.1"/>
    </source>
</evidence>
<dbReference type="Gene3D" id="1.10.245.10">
    <property type="entry name" value="SWIB/MDM2 domain"/>
    <property type="match status" value="1"/>
</dbReference>
<proteinExistence type="predicted"/>